<dbReference type="GO" id="GO:0008233">
    <property type="term" value="F:peptidase activity"/>
    <property type="evidence" value="ECO:0007669"/>
    <property type="project" value="InterPro"/>
</dbReference>
<dbReference type="AlphaFoldDB" id="A0A2S0NFV2"/>
<dbReference type="SUPFAM" id="SSF55166">
    <property type="entry name" value="Hedgehog/DD-peptidase"/>
    <property type="match status" value="1"/>
</dbReference>
<dbReference type="RefSeq" id="WP_106750405.1">
    <property type="nucleotide sequence ID" value="NZ_CP027668.1"/>
</dbReference>
<evidence type="ECO:0000313" key="3">
    <source>
        <dbReference type="EMBL" id="AVO47035.1"/>
    </source>
</evidence>
<protein>
    <recommendedName>
        <fullName evidence="2">Peptidase M15C domain-containing protein</fullName>
    </recommendedName>
</protein>
<sequence length="258" mass="28563">MGPTRRILFGALAAPLLALRPAAADDGERLGRLAAAYPDHIARREGADLVWRDGTRMATGAGAPERPFEVMLRDATLADQMRQAYPAGPPAGPPPRNHSPGRLRNTAFFVKMYGDCRHGGAQGRHRTVTWMPKTRPQALPVTTVNDVATRLERVVADLEGLPDRLKAYLVPSAGTFNCRTVADTGLLSMHAHAAAIDLAVAHSDYWSWARARGDIPYRNRIPYAIAEVFEAHRFIWGGKWYHYDTMHFEYRPELIGGS</sequence>
<feature type="compositionally biased region" description="Pro residues" evidence="1">
    <location>
        <begin position="87"/>
        <end position="97"/>
    </location>
</feature>
<feature type="domain" description="Peptidase M15C" evidence="2">
    <location>
        <begin position="185"/>
        <end position="250"/>
    </location>
</feature>
<proteinExistence type="predicted"/>
<organism evidence="3 4">
    <name type="scientific">Phreatobacter cathodiphilus</name>
    <dbReference type="NCBI Taxonomy" id="1868589"/>
    <lineage>
        <taxon>Bacteria</taxon>
        <taxon>Pseudomonadati</taxon>
        <taxon>Pseudomonadota</taxon>
        <taxon>Alphaproteobacteria</taxon>
        <taxon>Hyphomicrobiales</taxon>
        <taxon>Phreatobacteraceae</taxon>
        <taxon>Phreatobacter</taxon>
    </lineage>
</organism>
<dbReference type="OrthoDB" id="9799970at2"/>
<keyword evidence="4" id="KW-1185">Reference proteome</keyword>
<dbReference type="KEGG" id="phr:C6569_19345"/>
<name>A0A2S0NFV2_9HYPH</name>
<accession>A0A2S0NFV2</accession>
<dbReference type="Pfam" id="PF13539">
    <property type="entry name" value="Peptidase_M15_4"/>
    <property type="match status" value="1"/>
</dbReference>
<feature type="region of interest" description="Disordered" evidence="1">
    <location>
        <begin position="83"/>
        <end position="102"/>
    </location>
</feature>
<dbReference type="EMBL" id="CP027668">
    <property type="protein sequence ID" value="AVO47035.1"/>
    <property type="molecule type" value="Genomic_DNA"/>
</dbReference>
<gene>
    <name evidence="3" type="ORF">C6569_19345</name>
</gene>
<dbReference type="Gene3D" id="3.30.1380.10">
    <property type="match status" value="1"/>
</dbReference>
<evidence type="ECO:0000259" key="2">
    <source>
        <dbReference type="Pfam" id="PF13539"/>
    </source>
</evidence>
<reference evidence="3 4" key="1">
    <citation type="submission" date="2018-03" db="EMBL/GenBank/DDBJ databases">
        <title>Genome sequencing of Phreatobacter sp.</title>
        <authorList>
            <person name="Kim S.-J."/>
            <person name="Heo J."/>
            <person name="Kwon S.-W."/>
        </authorList>
    </citation>
    <scope>NUCLEOTIDE SEQUENCE [LARGE SCALE GENOMIC DNA]</scope>
    <source>
        <strain evidence="3 4">S-12</strain>
    </source>
</reference>
<dbReference type="InterPro" id="IPR009045">
    <property type="entry name" value="Zn_M74/Hedgehog-like"/>
</dbReference>
<dbReference type="InterPro" id="IPR039561">
    <property type="entry name" value="Peptidase_M15C"/>
</dbReference>
<evidence type="ECO:0000256" key="1">
    <source>
        <dbReference type="SAM" id="MobiDB-lite"/>
    </source>
</evidence>
<evidence type="ECO:0000313" key="4">
    <source>
        <dbReference type="Proteomes" id="UP000237889"/>
    </source>
</evidence>
<dbReference type="Proteomes" id="UP000237889">
    <property type="component" value="Chromosome"/>
</dbReference>